<dbReference type="InParanoid" id="A0A0C3D4T7"/>
<dbReference type="EMBL" id="KN822257">
    <property type="protein sequence ID" value="KIM51439.1"/>
    <property type="molecule type" value="Genomic_DNA"/>
</dbReference>
<evidence type="ECO:0000313" key="2">
    <source>
        <dbReference type="EMBL" id="KIM51439.1"/>
    </source>
</evidence>
<proteinExistence type="predicted"/>
<reference evidence="3" key="2">
    <citation type="submission" date="2015-01" db="EMBL/GenBank/DDBJ databases">
        <title>Evolutionary Origins and Diversification of the Mycorrhizal Mutualists.</title>
        <authorList>
            <consortium name="DOE Joint Genome Institute"/>
            <consortium name="Mycorrhizal Genomics Consortium"/>
            <person name="Kohler A."/>
            <person name="Kuo A."/>
            <person name="Nagy L.G."/>
            <person name="Floudas D."/>
            <person name="Copeland A."/>
            <person name="Barry K.W."/>
            <person name="Cichocki N."/>
            <person name="Veneault-Fourrey C."/>
            <person name="LaButti K."/>
            <person name="Lindquist E.A."/>
            <person name="Lipzen A."/>
            <person name="Lundell T."/>
            <person name="Morin E."/>
            <person name="Murat C."/>
            <person name="Riley R."/>
            <person name="Ohm R."/>
            <person name="Sun H."/>
            <person name="Tunlid A."/>
            <person name="Henrissat B."/>
            <person name="Grigoriev I.V."/>
            <person name="Hibbett D.S."/>
            <person name="Martin F."/>
        </authorList>
    </citation>
    <scope>NUCLEOTIDE SEQUENCE [LARGE SCALE GENOMIC DNA]</scope>
    <source>
        <strain evidence="3">Foug A</strain>
    </source>
</reference>
<reference evidence="2 3" key="1">
    <citation type="submission" date="2014-04" db="EMBL/GenBank/DDBJ databases">
        <authorList>
            <consortium name="DOE Joint Genome Institute"/>
            <person name="Kuo A."/>
            <person name="Kohler A."/>
            <person name="Nagy L.G."/>
            <person name="Floudas D."/>
            <person name="Copeland A."/>
            <person name="Barry K.W."/>
            <person name="Cichocki N."/>
            <person name="Veneault-Fourrey C."/>
            <person name="LaButti K."/>
            <person name="Lindquist E.A."/>
            <person name="Lipzen A."/>
            <person name="Lundell T."/>
            <person name="Morin E."/>
            <person name="Murat C."/>
            <person name="Sun H."/>
            <person name="Tunlid A."/>
            <person name="Henrissat B."/>
            <person name="Grigoriev I.V."/>
            <person name="Hibbett D.S."/>
            <person name="Martin F."/>
            <person name="Nordberg H.P."/>
            <person name="Cantor M.N."/>
            <person name="Hua S.X."/>
        </authorList>
    </citation>
    <scope>NUCLEOTIDE SEQUENCE [LARGE SCALE GENOMIC DNA]</scope>
    <source>
        <strain evidence="2 3">Foug A</strain>
    </source>
</reference>
<evidence type="ECO:0000313" key="3">
    <source>
        <dbReference type="Proteomes" id="UP000053989"/>
    </source>
</evidence>
<feature type="transmembrane region" description="Helical" evidence="1">
    <location>
        <begin position="17"/>
        <end position="36"/>
    </location>
</feature>
<accession>A0A0C3D4T7</accession>
<sequence length="75" mass="8455">MKCQLLCDLWRTPTLKLSYTVSYVATGVYTPLLLYLMPNRICHSIFCTLTDPVSHVVHSLIILNVVLSGSNLEMN</sequence>
<gene>
    <name evidence="2" type="ORF">SCLCIDRAFT_1224524</name>
</gene>
<name>A0A0C3D4T7_9AGAM</name>
<dbReference type="AlphaFoldDB" id="A0A0C3D4T7"/>
<keyword evidence="1" id="KW-1133">Transmembrane helix</keyword>
<keyword evidence="1" id="KW-0472">Membrane</keyword>
<dbReference type="HOGENOM" id="CLU_2672549_0_0_1"/>
<evidence type="ECO:0000256" key="1">
    <source>
        <dbReference type="SAM" id="Phobius"/>
    </source>
</evidence>
<dbReference type="Proteomes" id="UP000053989">
    <property type="component" value="Unassembled WGS sequence"/>
</dbReference>
<organism evidence="2 3">
    <name type="scientific">Scleroderma citrinum Foug A</name>
    <dbReference type="NCBI Taxonomy" id="1036808"/>
    <lineage>
        <taxon>Eukaryota</taxon>
        <taxon>Fungi</taxon>
        <taxon>Dikarya</taxon>
        <taxon>Basidiomycota</taxon>
        <taxon>Agaricomycotina</taxon>
        <taxon>Agaricomycetes</taxon>
        <taxon>Agaricomycetidae</taxon>
        <taxon>Boletales</taxon>
        <taxon>Sclerodermatineae</taxon>
        <taxon>Sclerodermataceae</taxon>
        <taxon>Scleroderma</taxon>
    </lineage>
</organism>
<keyword evidence="3" id="KW-1185">Reference proteome</keyword>
<protein>
    <submittedName>
        <fullName evidence="2">Uncharacterized protein</fullName>
    </submittedName>
</protein>
<keyword evidence="1" id="KW-0812">Transmembrane</keyword>